<evidence type="ECO:0000256" key="1">
    <source>
        <dbReference type="ARBA" id="ARBA00023157"/>
    </source>
</evidence>
<evidence type="ECO:0000259" key="4">
    <source>
        <dbReference type="PROSITE" id="PS50923"/>
    </source>
</evidence>
<reference evidence="5" key="2">
    <citation type="submission" date="2025-09" db="UniProtKB">
        <authorList>
            <consortium name="Ensembl"/>
        </authorList>
    </citation>
    <scope>IDENTIFICATION</scope>
</reference>
<dbReference type="Ensembl" id="ENSHCOT00000014497.1">
    <property type="protein sequence ID" value="ENSHCOP00000008599.1"/>
    <property type="gene ID" value="ENSHCOG00000010875.1"/>
</dbReference>
<feature type="region of interest" description="Disordered" evidence="3">
    <location>
        <begin position="127"/>
        <end position="150"/>
    </location>
</feature>
<accession>A0A3Q3DCM3</accession>
<sequence length="197" mass="21810">FSWCKKDRNGLPQLNFLIVSSDQSECPCSGIPQWPLTEPPPEDCHQLNRTFRYTCLKGYLRTAGTSNLIKCKPGSSRWSSPTLKCKRKSLYFAPHTHPTAPTTMIPSDNHLTFFQRVDAVTASVEKHRNTSGPGYSLLNGSSNDTSLPQNRSSTTGEFALTYCFSLRCQWSTVGILLSGISGSRNRILALPGICFAM</sequence>
<keyword evidence="6" id="KW-1185">Reference proteome</keyword>
<protein>
    <recommendedName>
        <fullName evidence="4">Sushi domain-containing protein</fullName>
    </recommendedName>
</protein>
<keyword evidence="2" id="KW-0768">Sushi</keyword>
<name>A0A3Q3DCM3_HIPCM</name>
<dbReference type="AlphaFoldDB" id="A0A3Q3DCM3"/>
<dbReference type="SUPFAM" id="SSF57535">
    <property type="entry name" value="Complement control module/SCR domain"/>
    <property type="match status" value="1"/>
</dbReference>
<dbReference type="PROSITE" id="PS50923">
    <property type="entry name" value="SUSHI"/>
    <property type="match status" value="1"/>
</dbReference>
<keyword evidence="1" id="KW-1015">Disulfide bond</keyword>
<evidence type="ECO:0000256" key="2">
    <source>
        <dbReference type="PROSITE-ProRule" id="PRU00302"/>
    </source>
</evidence>
<dbReference type="Gene3D" id="2.20.28.230">
    <property type="match status" value="1"/>
</dbReference>
<feature type="domain" description="Sushi" evidence="4">
    <location>
        <begin position="24"/>
        <end position="87"/>
    </location>
</feature>
<evidence type="ECO:0000256" key="3">
    <source>
        <dbReference type="SAM" id="MobiDB-lite"/>
    </source>
</evidence>
<feature type="compositionally biased region" description="Polar residues" evidence="3">
    <location>
        <begin position="130"/>
        <end position="150"/>
    </location>
</feature>
<dbReference type="InterPro" id="IPR035976">
    <property type="entry name" value="Sushi/SCR/CCP_sf"/>
</dbReference>
<dbReference type="InterPro" id="IPR000436">
    <property type="entry name" value="Sushi_SCR_CCP_dom"/>
</dbReference>
<dbReference type="GeneTree" id="ENSGT01030000234868"/>
<dbReference type="Proteomes" id="UP000264820">
    <property type="component" value="Unplaced"/>
</dbReference>
<evidence type="ECO:0000313" key="6">
    <source>
        <dbReference type="Proteomes" id="UP000264820"/>
    </source>
</evidence>
<reference evidence="5" key="1">
    <citation type="submission" date="2025-08" db="UniProtKB">
        <authorList>
            <consortium name="Ensembl"/>
        </authorList>
    </citation>
    <scope>IDENTIFICATION</scope>
</reference>
<comment type="caution">
    <text evidence="2">Lacks conserved residue(s) required for the propagation of feature annotation.</text>
</comment>
<evidence type="ECO:0000313" key="5">
    <source>
        <dbReference type="Ensembl" id="ENSHCOP00000008599.1"/>
    </source>
</evidence>
<proteinExistence type="predicted"/>
<organism evidence="5 6">
    <name type="scientific">Hippocampus comes</name>
    <name type="common">Tiger tail seahorse</name>
    <dbReference type="NCBI Taxonomy" id="109280"/>
    <lineage>
        <taxon>Eukaryota</taxon>
        <taxon>Metazoa</taxon>
        <taxon>Chordata</taxon>
        <taxon>Craniata</taxon>
        <taxon>Vertebrata</taxon>
        <taxon>Euteleostomi</taxon>
        <taxon>Actinopterygii</taxon>
        <taxon>Neopterygii</taxon>
        <taxon>Teleostei</taxon>
        <taxon>Neoteleostei</taxon>
        <taxon>Acanthomorphata</taxon>
        <taxon>Syngnathiaria</taxon>
        <taxon>Syngnathiformes</taxon>
        <taxon>Syngnathoidei</taxon>
        <taxon>Syngnathidae</taxon>
        <taxon>Hippocampus</taxon>
    </lineage>
</organism>